<evidence type="ECO:0000256" key="2">
    <source>
        <dbReference type="SAM" id="MobiDB-lite"/>
    </source>
</evidence>
<feature type="region of interest" description="Disordered" evidence="2">
    <location>
        <begin position="219"/>
        <end position="262"/>
    </location>
</feature>
<dbReference type="EMBL" id="JAKELL010000004">
    <property type="protein sequence ID" value="KAH8999151.1"/>
    <property type="molecule type" value="Genomic_DNA"/>
</dbReference>
<keyword evidence="4" id="KW-1185">Reference proteome</keyword>
<evidence type="ECO:0000313" key="3">
    <source>
        <dbReference type="EMBL" id="KAH8999151.1"/>
    </source>
</evidence>
<feature type="compositionally biased region" description="Low complexity" evidence="2">
    <location>
        <begin position="452"/>
        <end position="466"/>
    </location>
</feature>
<sequence length="722" mass="76770">MVYDRHSSDRMSNKSKVMSMLLYDERETNELRRMLLSVTEQLKQESQRADENERRAREAIQRFKAINEARLSAQQDASRAKEELSLYKIQLEYAQQEIFKAQDILDSLESQRHDAEASAAKARNVARKLKEETLVDLAREEGRRIGLQEGISRGRRLGVEHARSPLDRRESRVVPSAPSLDNINVVQEEDMRSTVTGSPPAPSPLDPIGETMLNFPPSPSPTLPNTEIDTKPAPASVPVVVRNTPSPSHHPDNIVPPEGFIPFADNESTIRLPPPYGMVPTVAPSSPVSPVDTEPLMVPNPGVRPDHSPFEPESPGSTTISQFELVSEPSGSIPRPSRKNRPSLSVIAESVSGNNTPADRARSISVDPAPRPPSSASAPHGQSPDLAPVSPQPTFRMSVTDASSDPHQNHYVYRRPSFASSSSSSAGVADRTPVGSTRSLHRMTSSSSVPDITIQPPSRPQSQTPQATPIAPHGVFLSADDAANRPISPVVSPTVLATPSSPKTPLVHHDGSNQAGSSTPKIVALPDGQLPPGFVPHFVSSPSQSLPSRAVPVGTHGAPAGPPGGVVASPKLPTQTALYGVPVPDASSSSGRHSLYHPVRIPVTSTTADSSVMVPPPSIFSQPPEPSSSETEEDEAVASSIASSNDTLTTPPPSRKKAKAKTKAKRPTYDAAPTPPGQEYPATPLMRGSALAPSGPSVTPTGNGRGGSAGMTPAARPRSLRH</sequence>
<feature type="compositionally biased region" description="Low complexity" evidence="2">
    <location>
        <begin position="417"/>
        <end position="426"/>
    </location>
</feature>
<gene>
    <name evidence="3" type="ORF">EDB92DRAFT_936772</name>
</gene>
<dbReference type="Proteomes" id="UP001201163">
    <property type="component" value="Unassembled WGS sequence"/>
</dbReference>
<proteinExistence type="predicted"/>
<feature type="compositionally biased region" description="Pro residues" evidence="2">
    <location>
        <begin position="614"/>
        <end position="626"/>
    </location>
</feature>
<keyword evidence="1" id="KW-0175">Coiled coil</keyword>
<feature type="compositionally biased region" description="Low complexity" evidence="2">
    <location>
        <begin position="281"/>
        <end position="291"/>
    </location>
</feature>
<comment type="caution">
    <text evidence="3">The sequence shown here is derived from an EMBL/GenBank/DDBJ whole genome shotgun (WGS) entry which is preliminary data.</text>
</comment>
<feature type="compositionally biased region" description="Polar residues" evidence="2">
    <location>
        <begin position="315"/>
        <end position="324"/>
    </location>
</feature>
<feature type="region of interest" description="Disordered" evidence="2">
    <location>
        <begin position="281"/>
        <end position="722"/>
    </location>
</feature>
<feature type="compositionally biased region" description="Basic residues" evidence="2">
    <location>
        <begin position="654"/>
        <end position="666"/>
    </location>
</feature>
<feature type="compositionally biased region" description="Low complexity" evidence="2">
    <location>
        <begin position="550"/>
        <end position="559"/>
    </location>
</feature>
<feature type="coiled-coil region" evidence="1">
    <location>
        <begin position="35"/>
        <end position="132"/>
    </location>
</feature>
<organism evidence="3 4">
    <name type="scientific">Lactarius akahatsu</name>
    <dbReference type="NCBI Taxonomy" id="416441"/>
    <lineage>
        <taxon>Eukaryota</taxon>
        <taxon>Fungi</taxon>
        <taxon>Dikarya</taxon>
        <taxon>Basidiomycota</taxon>
        <taxon>Agaricomycotina</taxon>
        <taxon>Agaricomycetes</taxon>
        <taxon>Russulales</taxon>
        <taxon>Russulaceae</taxon>
        <taxon>Lactarius</taxon>
    </lineage>
</organism>
<evidence type="ECO:0000256" key="1">
    <source>
        <dbReference type="SAM" id="Coils"/>
    </source>
</evidence>
<feature type="compositionally biased region" description="Polar residues" evidence="2">
    <location>
        <begin position="434"/>
        <end position="450"/>
    </location>
</feature>
<protein>
    <submittedName>
        <fullName evidence="3">Uncharacterized protein</fullName>
    </submittedName>
</protein>
<evidence type="ECO:0000313" key="4">
    <source>
        <dbReference type="Proteomes" id="UP001201163"/>
    </source>
</evidence>
<dbReference type="AlphaFoldDB" id="A0AAD4LPM1"/>
<name>A0AAD4LPM1_9AGAM</name>
<reference evidence="3" key="1">
    <citation type="submission" date="2022-01" db="EMBL/GenBank/DDBJ databases">
        <title>Comparative genomics reveals a dynamic genome evolution in the ectomycorrhizal milk-cap (Lactarius) mushrooms.</title>
        <authorList>
            <consortium name="DOE Joint Genome Institute"/>
            <person name="Lebreton A."/>
            <person name="Tang N."/>
            <person name="Kuo A."/>
            <person name="LaButti K."/>
            <person name="Drula E."/>
            <person name="Barry K."/>
            <person name="Clum A."/>
            <person name="Lipzen A."/>
            <person name="Mousain D."/>
            <person name="Ng V."/>
            <person name="Wang R."/>
            <person name="Wang X."/>
            <person name="Dai Y."/>
            <person name="Henrissat B."/>
            <person name="Grigoriev I.V."/>
            <person name="Guerin-Laguette A."/>
            <person name="Yu F."/>
            <person name="Martin F.M."/>
        </authorList>
    </citation>
    <scope>NUCLEOTIDE SEQUENCE</scope>
    <source>
        <strain evidence="3">QP</strain>
    </source>
</reference>
<accession>A0AAD4LPM1</accession>
<feature type="compositionally biased region" description="Polar residues" evidence="2">
    <location>
        <begin position="392"/>
        <end position="406"/>
    </location>
</feature>